<accession>A0A8T0U5J1</accession>
<dbReference type="PANTHER" id="PTHR44042:SF11">
    <property type="entry name" value="OS06G0173800 PROTEIN"/>
    <property type="match status" value="1"/>
</dbReference>
<proteinExistence type="predicted"/>
<dbReference type="PROSITE" id="PS50090">
    <property type="entry name" value="MYB_LIKE"/>
    <property type="match status" value="1"/>
</dbReference>
<dbReference type="SMART" id="SM00717">
    <property type="entry name" value="SANT"/>
    <property type="match status" value="1"/>
</dbReference>
<evidence type="ECO:0000259" key="6">
    <source>
        <dbReference type="PROSITE" id="PS50090"/>
    </source>
</evidence>
<name>A0A8T0U5J1_PANVG</name>
<sequence length="340" mass="38298">MDPKFNGEWSASEIRMVKSFIASHNASNNSNDMNKKHNNIVNQLQAWFPLKEKHQVITLYVELVVEMMRQPGQSGNQSMVAVNNLVNDNYGIPVEDSTMNIMNMPLASLTGKKPEAMRVVEEAPQRQVIVPQQERRQKGRLWTKLEHRQFLRGLCVYGRGDWKNISRHFVTTRTPVQVSSHAQKYFRRMEQRTNEKQRYSINDVGLYDDEPRAPNNSSSWKPLTFAGANNPNGYGSSNELPTMNNLAHAWSSPLPTMNNLAHAWSSPLPTMNNLAHAWSSPFLYSDGQASSSQATTWTGQQLGASSSTALAPEGAGSQIAWTGDQQGDFIPEQWMDFDDI</sequence>
<dbReference type="PROSITE" id="PS51294">
    <property type="entry name" value="HTH_MYB"/>
    <property type="match status" value="1"/>
</dbReference>
<evidence type="ECO:0000313" key="10">
    <source>
        <dbReference type="Proteomes" id="UP000823388"/>
    </source>
</evidence>
<evidence type="ECO:0000256" key="2">
    <source>
        <dbReference type="ARBA" id="ARBA00023125"/>
    </source>
</evidence>
<evidence type="ECO:0000256" key="1">
    <source>
        <dbReference type="ARBA" id="ARBA00023015"/>
    </source>
</evidence>
<evidence type="ECO:0000313" key="9">
    <source>
        <dbReference type="EMBL" id="KAG2616343.1"/>
    </source>
</evidence>
<keyword evidence="2" id="KW-0238">DNA-binding</keyword>
<keyword evidence="3" id="KW-0804">Transcription</keyword>
<protein>
    <submittedName>
        <fullName evidence="9">Uncharacterized protein</fullName>
    </submittedName>
</protein>
<evidence type="ECO:0000259" key="7">
    <source>
        <dbReference type="PROSITE" id="PS51293"/>
    </source>
</evidence>
<dbReference type="GO" id="GO:0003677">
    <property type="term" value="F:DNA binding"/>
    <property type="evidence" value="ECO:0007669"/>
    <property type="project" value="UniProtKB-KW"/>
</dbReference>
<reference evidence="9" key="1">
    <citation type="submission" date="2020-05" db="EMBL/GenBank/DDBJ databases">
        <title>WGS assembly of Panicum virgatum.</title>
        <authorList>
            <person name="Lovell J.T."/>
            <person name="Jenkins J."/>
            <person name="Shu S."/>
            <person name="Juenger T.E."/>
            <person name="Schmutz J."/>
        </authorList>
    </citation>
    <scope>NUCLEOTIDE SEQUENCE</scope>
    <source>
        <strain evidence="9">AP13</strain>
    </source>
</reference>
<dbReference type="CDD" id="cd00167">
    <property type="entry name" value="SANT"/>
    <property type="match status" value="1"/>
</dbReference>
<evidence type="ECO:0000256" key="3">
    <source>
        <dbReference type="ARBA" id="ARBA00023163"/>
    </source>
</evidence>
<keyword evidence="1" id="KW-0805">Transcription regulation</keyword>
<feature type="region of interest" description="Disordered" evidence="5">
    <location>
        <begin position="205"/>
        <end position="224"/>
    </location>
</feature>
<dbReference type="InterPro" id="IPR017930">
    <property type="entry name" value="Myb_dom"/>
</dbReference>
<dbReference type="InterPro" id="IPR017884">
    <property type="entry name" value="SANT_dom"/>
</dbReference>
<dbReference type="InterPro" id="IPR056195">
    <property type="entry name" value="HTH_70"/>
</dbReference>
<keyword evidence="10" id="KW-1185">Reference proteome</keyword>
<dbReference type="AlphaFoldDB" id="A0A8T0U5J1"/>
<dbReference type="InterPro" id="IPR001005">
    <property type="entry name" value="SANT/Myb"/>
</dbReference>
<dbReference type="InterPro" id="IPR006447">
    <property type="entry name" value="Myb_dom_plants"/>
</dbReference>
<dbReference type="PROSITE" id="PS51293">
    <property type="entry name" value="SANT"/>
    <property type="match status" value="1"/>
</dbReference>
<evidence type="ECO:0000256" key="4">
    <source>
        <dbReference type="ARBA" id="ARBA00023242"/>
    </source>
</evidence>
<dbReference type="Pfam" id="PF00249">
    <property type="entry name" value="Myb_DNA-binding"/>
    <property type="match status" value="1"/>
</dbReference>
<dbReference type="EMBL" id="CM029042">
    <property type="protein sequence ID" value="KAG2616343.1"/>
    <property type="molecule type" value="Genomic_DNA"/>
</dbReference>
<dbReference type="PANTHER" id="PTHR44042">
    <property type="entry name" value="DUPLICATED HOMEODOMAIN-LIKE SUPERFAMILY PROTEIN-RELATED"/>
    <property type="match status" value="1"/>
</dbReference>
<organism evidence="9 10">
    <name type="scientific">Panicum virgatum</name>
    <name type="common">Blackwell switchgrass</name>
    <dbReference type="NCBI Taxonomy" id="38727"/>
    <lineage>
        <taxon>Eukaryota</taxon>
        <taxon>Viridiplantae</taxon>
        <taxon>Streptophyta</taxon>
        <taxon>Embryophyta</taxon>
        <taxon>Tracheophyta</taxon>
        <taxon>Spermatophyta</taxon>
        <taxon>Magnoliopsida</taxon>
        <taxon>Liliopsida</taxon>
        <taxon>Poales</taxon>
        <taxon>Poaceae</taxon>
        <taxon>PACMAD clade</taxon>
        <taxon>Panicoideae</taxon>
        <taxon>Panicodae</taxon>
        <taxon>Paniceae</taxon>
        <taxon>Panicinae</taxon>
        <taxon>Panicum</taxon>
        <taxon>Panicum sect. Hiantes</taxon>
    </lineage>
</organism>
<dbReference type="SUPFAM" id="SSF46689">
    <property type="entry name" value="Homeodomain-like"/>
    <property type="match status" value="1"/>
</dbReference>
<comment type="caution">
    <text evidence="9">The sequence shown here is derived from an EMBL/GenBank/DDBJ whole genome shotgun (WGS) entry which is preliminary data.</text>
</comment>
<dbReference type="Pfam" id="PF23671">
    <property type="entry name" value="HTH_70"/>
    <property type="match status" value="1"/>
</dbReference>
<dbReference type="NCBIfam" id="TIGR01557">
    <property type="entry name" value="myb_SHAQKYF"/>
    <property type="match status" value="1"/>
</dbReference>
<feature type="compositionally biased region" description="Polar residues" evidence="5">
    <location>
        <begin position="214"/>
        <end position="224"/>
    </location>
</feature>
<evidence type="ECO:0000259" key="8">
    <source>
        <dbReference type="PROSITE" id="PS51294"/>
    </source>
</evidence>
<evidence type="ECO:0000256" key="5">
    <source>
        <dbReference type="SAM" id="MobiDB-lite"/>
    </source>
</evidence>
<dbReference type="Proteomes" id="UP000823388">
    <property type="component" value="Chromosome 3N"/>
</dbReference>
<dbReference type="InterPro" id="IPR009057">
    <property type="entry name" value="Homeodomain-like_sf"/>
</dbReference>
<dbReference type="Gene3D" id="1.10.10.60">
    <property type="entry name" value="Homeodomain-like"/>
    <property type="match status" value="1"/>
</dbReference>
<gene>
    <name evidence="9" type="ORF">PVAP13_3NG186172</name>
</gene>
<feature type="domain" description="SANT" evidence="7">
    <location>
        <begin position="142"/>
        <end position="190"/>
    </location>
</feature>
<feature type="domain" description="HTH myb-type" evidence="8">
    <location>
        <begin position="134"/>
        <end position="190"/>
    </location>
</feature>
<keyword evidence="4" id="KW-0539">Nucleus</keyword>
<feature type="domain" description="Myb-like" evidence="6">
    <location>
        <begin position="134"/>
        <end position="186"/>
    </location>
</feature>